<organism evidence="2">
    <name type="scientific">marine metagenome</name>
    <dbReference type="NCBI Taxonomy" id="408172"/>
    <lineage>
        <taxon>unclassified sequences</taxon>
        <taxon>metagenomes</taxon>
        <taxon>ecological metagenomes</taxon>
    </lineage>
</organism>
<dbReference type="PANTHER" id="PTHR36194">
    <property type="entry name" value="S-LAYER-LIKE PROTEIN"/>
    <property type="match status" value="1"/>
</dbReference>
<dbReference type="AlphaFoldDB" id="A0A382X372"/>
<dbReference type="InterPro" id="IPR013229">
    <property type="entry name" value="PEGA"/>
</dbReference>
<proteinExistence type="predicted"/>
<feature type="domain" description="PEGA" evidence="1">
    <location>
        <begin position="212"/>
        <end position="272"/>
    </location>
</feature>
<feature type="domain" description="PEGA" evidence="1">
    <location>
        <begin position="144"/>
        <end position="210"/>
    </location>
</feature>
<reference evidence="2" key="1">
    <citation type="submission" date="2018-05" db="EMBL/GenBank/DDBJ databases">
        <authorList>
            <person name="Lanie J.A."/>
            <person name="Ng W.-L."/>
            <person name="Kazmierczak K.M."/>
            <person name="Andrzejewski T.M."/>
            <person name="Davidsen T.M."/>
            <person name="Wayne K.J."/>
            <person name="Tettelin H."/>
            <person name="Glass J.I."/>
            <person name="Rusch D."/>
            <person name="Podicherti R."/>
            <person name="Tsui H.-C.T."/>
            <person name="Winkler M.E."/>
        </authorList>
    </citation>
    <scope>NUCLEOTIDE SEQUENCE</scope>
</reference>
<sequence length="273" mass="30789">AQIKPTAMLLPIYFVDLDKKSLQGSLNNFVKTELSNYYDLKSEKEVEQARDAAVDQISSENCTEEACVKVMGELLDVEYTFSLEIIDTGEGWDLSVVRQDIDSVTSRRNELCNECSLSKARKSLAGILTALRPGEMLIQRGKASLRLESTPRSQVFLDGREQGKTPLDLSVNARVPLEIFMVAEGYNDFAEEFTLKPGEKRKKHAKLTRKRGNIRITSNPPKASIYVDGILEMDDQDKAILTPADLRLVYGQHELKLELEKYEVATETLRINK</sequence>
<evidence type="ECO:0000313" key="2">
    <source>
        <dbReference type="EMBL" id="SVD65373.1"/>
    </source>
</evidence>
<dbReference type="EMBL" id="UINC01164493">
    <property type="protein sequence ID" value="SVD65373.1"/>
    <property type="molecule type" value="Genomic_DNA"/>
</dbReference>
<evidence type="ECO:0000259" key="1">
    <source>
        <dbReference type="Pfam" id="PF08308"/>
    </source>
</evidence>
<feature type="non-terminal residue" evidence="2">
    <location>
        <position position="273"/>
    </location>
</feature>
<name>A0A382X372_9ZZZZ</name>
<protein>
    <recommendedName>
        <fullName evidence="1">PEGA domain-containing protein</fullName>
    </recommendedName>
</protein>
<gene>
    <name evidence="2" type="ORF">METZ01_LOCUS418227</name>
</gene>
<accession>A0A382X372</accession>
<dbReference type="PANTHER" id="PTHR36194:SF1">
    <property type="entry name" value="S-LAYER-LIKE PROTEIN"/>
    <property type="match status" value="1"/>
</dbReference>
<dbReference type="Pfam" id="PF08308">
    <property type="entry name" value="PEGA"/>
    <property type="match status" value="2"/>
</dbReference>
<feature type="non-terminal residue" evidence="2">
    <location>
        <position position="1"/>
    </location>
</feature>